<evidence type="ECO:0000256" key="3">
    <source>
        <dbReference type="SAM" id="MobiDB-lite"/>
    </source>
</evidence>
<dbReference type="InterPro" id="IPR014712">
    <property type="entry name" value="ANTH_dom_sf"/>
</dbReference>
<dbReference type="GO" id="GO:0005546">
    <property type="term" value="F:phosphatidylinositol-4,5-bisphosphate binding"/>
    <property type="evidence" value="ECO:0007669"/>
    <property type="project" value="TreeGrafter"/>
</dbReference>
<dbReference type="InterPro" id="IPR013809">
    <property type="entry name" value="ENTH"/>
</dbReference>
<dbReference type="SUPFAM" id="SSF89009">
    <property type="entry name" value="GAT-like domain"/>
    <property type="match status" value="1"/>
</dbReference>
<feature type="compositionally biased region" description="Low complexity" evidence="3">
    <location>
        <begin position="548"/>
        <end position="567"/>
    </location>
</feature>
<feature type="region of interest" description="Disordered" evidence="3">
    <location>
        <begin position="787"/>
        <end position="829"/>
    </location>
</feature>
<feature type="compositionally biased region" description="Pro residues" evidence="3">
    <location>
        <begin position="632"/>
        <end position="641"/>
    </location>
</feature>
<dbReference type="FunFam" id="1.25.40.90:FF:000036">
    <property type="entry name" value="Unplaced genomic scaffold supercont1.4, whole genome shotgun sequence"/>
    <property type="match status" value="1"/>
</dbReference>
<feature type="compositionally biased region" description="Low complexity" evidence="3">
    <location>
        <begin position="149"/>
        <end position="159"/>
    </location>
</feature>
<dbReference type="AlphaFoldDB" id="F8Q595"/>
<dbReference type="PANTHER" id="PTHR22951:SF5">
    <property type="entry name" value="PHOSPHATIDYLINOSITOL-BINDING CLATHRIN ASSEMBLY PROTEIN LAP"/>
    <property type="match status" value="1"/>
</dbReference>
<sequence>MSSYDKVVKLACKPKAAPPKAKYLDPIIAATWSEDGAVHDVCRALVPRFREPNAIIVFKALIVLHTMIRNGATDNVLSHLSSSEVLRLHNVSSGTWEGYNAPQNLQLYAMYLDSRIRAYRDLQHDAIRVQAESNRDIRLQNSLDEEAASSRSKSAPKSKGTTVPQRSKTIMGRKLRVMTVEKGLLRETKVVQKMIDAVVECRFYLDDLEDELTITALRMLVKDLLILFQAGNEGVINVLEHYFEMSHVDAEQALAIYRHFCKQAERVVEYLGVAKKLQNLLNVPIPNLKHAPVSLAGALEEYLNDPNFEQNRIEYKANKAAADKNGKAPVKKVPSSAPTDSKEASKVATSSAPPLDISSSTFSSPLAGSSINKAESSQAIVDFFSAIEEQPTIFNPQTGSPTTNNFQQQAAHNPFVQRQFTGALGTQPFGMQNQMHPQATGFPVMQQPFQNHSDSFGFQGPQQSIQQSQHRPFSSFLQSQVTGLPPVQSPAFLQPQATGVNPFRQSIMLPQTTGIPPFNLAGAPSLSNALQSQPFDQTQSVQMGPSRSQFLNSVQSQSQSSSQQSFSKTSELYPTPSLNIQFAQPDAIRTSSDLPARPASTPLRSFASSPPPMQPVKTHQTGSRNPFGAPVAPLPPVPKPPTLMELAMGIGGNGVNVGTSIPQSQPQQPQQTGTFGGFDKRGVGAQSTISNVASSFTLGNKPSSNSATPFAASGFGSSPLNAQATSTTTSSAFSDSLFSSSLSAQPTGATVTSSAPSISAAAPTLKPQITGFGGLKPFKPSSSFGASLLESLPPIPQSGSTTPAMTGSNPSSSTTTAGTPAANAFGSNFSSLQPQSTAAGAFNAQATGAGQSTFPSGIGVGLRPQATGTLGPVNPFRASMFPASTGSFGSPSFPSTSMPHFGAFGASENGMTGNTMSGSGLVSGDFSPNFGSGGQEASKQYQQTGAASLI</sequence>
<gene>
    <name evidence="5" type="ORF">SERLA73DRAFT_75595</name>
</gene>
<feature type="region of interest" description="Disordered" evidence="3">
    <location>
        <begin position="925"/>
        <end position="950"/>
    </location>
</feature>
<feature type="compositionally biased region" description="Polar residues" evidence="3">
    <location>
        <begin position="532"/>
        <end position="547"/>
    </location>
</feature>
<accession>F8Q595</accession>
<evidence type="ECO:0000313" key="6">
    <source>
        <dbReference type="Proteomes" id="UP000008063"/>
    </source>
</evidence>
<feature type="region of interest" description="Disordered" evidence="3">
    <location>
        <begin position="591"/>
        <end position="644"/>
    </location>
</feature>
<dbReference type="GO" id="GO:0048268">
    <property type="term" value="P:clathrin coat assembly"/>
    <property type="evidence" value="ECO:0007669"/>
    <property type="project" value="InterPro"/>
</dbReference>
<dbReference type="Proteomes" id="UP000008063">
    <property type="component" value="Unassembled WGS sequence"/>
</dbReference>
<dbReference type="GO" id="GO:0005905">
    <property type="term" value="C:clathrin-coated pit"/>
    <property type="evidence" value="ECO:0007669"/>
    <property type="project" value="TreeGrafter"/>
</dbReference>
<dbReference type="GO" id="GO:0005545">
    <property type="term" value="F:1-phosphatidylinositol binding"/>
    <property type="evidence" value="ECO:0007669"/>
    <property type="project" value="InterPro"/>
</dbReference>
<feature type="region of interest" description="Disordered" evidence="3">
    <location>
        <begin position="532"/>
        <end position="571"/>
    </location>
</feature>
<dbReference type="CDD" id="cd16988">
    <property type="entry name" value="ANTH_N_YAP180"/>
    <property type="match status" value="1"/>
</dbReference>
<dbReference type="Gene3D" id="1.25.40.90">
    <property type="match status" value="1"/>
</dbReference>
<feature type="region of interest" description="Disordered" evidence="3">
    <location>
        <begin position="319"/>
        <end position="354"/>
    </location>
</feature>
<name>F8Q595_SERL3</name>
<dbReference type="EMBL" id="GL945483">
    <property type="protein sequence ID" value="EGN96722.1"/>
    <property type="molecule type" value="Genomic_DNA"/>
</dbReference>
<dbReference type="GO" id="GO:0000149">
    <property type="term" value="F:SNARE binding"/>
    <property type="evidence" value="ECO:0007669"/>
    <property type="project" value="TreeGrafter"/>
</dbReference>
<dbReference type="OrthoDB" id="44015at2759"/>
<feature type="region of interest" description="Disordered" evidence="3">
    <location>
        <begin position="659"/>
        <end position="682"/>
    </location>
</feature>
<dbReference type="FunFam" id="1.20.58.150:FF:000004">
    <property type="entry name" value="ENTH domain protein"/>
    <property type="match status" value="1"/>
</dbReference>
<dbReference type="Pfam" id="PF07651">
    <property type="entry name" value="ANTH"/>
    <property type="match status" value="1"/>
</dbReference>
<organism evidence="6">
    <name type="scientific">Serpula lacrymans var. lacrymans (strain S7.3)</name>
    <name type="common">Dry rot fungus</name>
    <dbReference type="NCBI Taxonomy" id="936435"/>
    <lineage>
        <taxon>Eukaryota</taxon>
        <taxon>Fungi</taxon>
        <taxon>Dikarya</taxon>
        <taxon>Basidiomycota</taxon>
        <taxon>Agaricomycotina</taxon>
        <taxon>Agaricomycetes</taxon>
        <taxon>Agaricomycetidae</taxon>
        <taxon>Boletales</taxon>
        <taxon>Coniophorineae</taxon>
        <taxon>Serpulaceae</taxon>
        <taxon>Serpula</taxon>
    </lineage>
</organism>
<dbReference type="PROSITE" id="PS50942">
    <property type="entry name" value="ENTH"/>
    <property type="match status" value="1"/>
</dbReference>
<dbReference type="InterPro" id="IPR045192">
    <property type="entry name" value="AP180-like"/>
</dbReference>
<proteinExistence type="predicted"/>
<keyword evidence="2" id="KW-0963">Cytoplasm</keyword>
<protein>
    <recommendedName>
        <fullName evidence="4">ENTH domain-containing protein</fullName>
    </recommendedName>
</protein>
<feature type="compositionally biased region" description="Low complexity" evidence="3">
    <location>
        <begin position="806"/>
        <end position="824"/>
    </location>
</feature>
<evidence type="ECO:0000256" key="1">
    <source>
        <dbReference type="ARBA" id="ARBA00004496"/>
    </source>
</evidence>
<dbReference type="HOGENOM" id="CLU_014248_0_0_1"/>
<feature type="domain" description="ENTH" evidence="4">
    <location>
        <begin position="1"/>
        <end position="126"/>
    </location>
</feature>
<dbReference type="STRING" id="936435.F8Q595"/>
<dbReference type="InterPro" id="IPR011417">
    <property type="entry name" value="ANTH_dom"/>
</dbReference>
<feature type="region of interest" description="Disordered" evidence="3">
    <location>
        <begin position="140"/>
        <end position="166"/>
    </location>
</feature>
<feature type="compositionally biased region" description="Low complexity" evidence="3">
    <location>
        <begin position="662"/>
        <end position="671"/>
    </location>
</feature>
<dbReference type="GO" id="GO:0072583">
    <property type="term" value="P:clathrin-dependent endocytosis"/>
    <property type="evidence" value="ECO:0007669"/>
    <property type="project" value="InterPro"/>
</dbReference>
<reference evidence="6" key="1">
    <citation type="journal article" date="2011" name="Science">
        <title>The plant cell wall-decomposing machinery underlies the functional diversity of forest fungi.</title>
        <authorList>
            <person name="Eastwood D.C."/>
            <person name="Floudas D."/>
            <person name="Binder M."/>
            <person name="Majcherczyk A."/>
            <person name="Schneider P."/>
            <person name="Aerts A."/>
            <person name="Asiegbu F.O."/>
            <person name="Baker S.E."/>
            <person name="Barry K."/>
            <person name="Bendiksby M."/>
            <person name="Blumentritt M."/>
            <person name="Coutinho P.M."/>
            <person name="Cullen D."/>
            <person name="de Vries R.P."/>
            <person name="Gathman A."/>
            <person name="Goodell B."/>
            <person name="Henrissat B."/>
            <person name="Ihrmark K."/>
            <person name="Kauserud H."/>
            <person name="Kohler A."/>
            <person name="LaButti K."/>
            <person name="Lapidus A."/>
            <person name="Lavin J.L."/>
            <person name="Lee Y.-H."/>
            <person name="Lindquist E."/>
            <person name="Lilly W."/>
            <person name="Lucas S."/>
            <person name="Morin E."/>
            <person name="Murat C."/>
            <person name="Oguiza J.A."/>
            <person name="Park J."/>
            <person name="Pisabarro A.G."/>
            <person name="Riley R."/>
            <person name="Rosling A."/>
            <person name="Salamov A."/>
            <person name="Schmidt O."/>
            <person name="Schmutz J."/>
            <person name="Skrede I."/>
            <person name="Stenlid J."/>
            <person name="Wiebenga A."/>
            <person name="Xie X."/>
            <person name="Kuees U."/>
            <person name="Hibbett D.S."/>
            <person name="Hoffmeister D."/>
            <person name="Hoegberg N."/>
            <person name="Martin F."/>
            <person name="Grigoriev I.V."/>
            <person name="Watkinson S.C."/>
        </authorList>
    </citation>
    <scope>NUCLEOTIDE SEQUENCE [LARGE SCALE GENOMIC DNA]</scope>
    <source>
        <strain evidence="6">strain S7.3</strain>
    </source>
</reference>
<evidence type="ECO:0000256" key="2">
    <source>
        <dbReference type="ARBA" id="ARBA00022490"/>
    </source>
</evidence>
<dbReference type="PANTHER" id="PTHR22951">
    <property type="entry name" value="CLATHRIN ASSEMBLY PROTEIN"/>
    <property type="match status" value="1"/>
</dbReference>
<dbReference type="Gene3D" id="1.20.58.150">
    <property type="entry name" value="ANTH domain"/>
    <property type="match status" value="1"/>
</dbReference>
<dbReference type="GO" id="GO:0032050">
    <property type="term" value="F:clathrin heavy chain binding"/>
    <property type="evidence" value="ECO:0007669"/>
    <property type="project" value="TreeGrafter"/>
</dbReference>
<dbReference type="OMA" id="VPNLKHA"/>
<dbReference type="GO" id="GO:0030136">
    <property type="term" value="C:clathrin-coated vesicle"/>
    <property type="evidence" value="ECO:0007669"/>
    <property type="project" value="InterPro"/>
</dbReference>
<evidence type="ECO:0000259" key="4">
    <source>
        <dbReference type="PROSITE" id="PS50942"/>
    </source>
</evidence>
<feature type="compositionally biased region" description="Polar residues" evidence="3">
    <location>
        <begin position="935"/>
        <end position="950"/>
    </location>
</feature>
<dbReference type="GO" id="GO:0006900">
    <property type="term" value="P:vesicle budding from membrane"/>
    <property type="evidence" value="ECO:0007669"/>
    <property type="project" value="TreeGrafter"/>
</dbReference>
<keyword evidence="6" id="KW-1185">Reference proteome</keyword>
<evidence type="ECO:0000313" key="5">
    <source>
        <dbReference type="EMBL" id="EGN96722.1"/>
    </source>
</evidence>
<dbReference type="InParanoid" id="F8Q595"/>
<dbReference type="SUPFAM" id="SSF48464">
    <property type="entry name" value="ENTH/VHS domain"/>
    <property type="match status" value="1"/>
</dbReference>
<dbReference type="InterPro" id="IPR008942">
    <property type="entry name" value="ENTH_VHS"/>
</dbReference>
<comment type="subcellular location">
    <subcellularLocation>
        <location evidence="1">Cytoplasm</location>
    </subcellularLocation>
</comment>
<dbReference type="SMART" id="SM00273">
    <property type="entry name" value="ENTH"/>
    <property type="match status" value="1"/>
</dbReference>